<dbReference type="AlphaFoldDB" id="A0A1F7WIL4"/>
<proteinExistence type="predicted"/>
<evidence type="ECO:0000313" key="2">
    <source>
        <dbReference type="EMBL" id="OGM02407.1"/>
    </source>
</evidence>
<dbReference type="PANTHER" id="PTHR43630:SF2">
    <property type="entry name" value="GLYCOSYLTRANSFERASE"/>
    <property type="match status" value="1"/>
</dbReference>
<feature type="domain" description="Glycosyltransferase 2-like" evidence="1">
    <location>
        <begin position="8"/>
        <end position="124"/>
    </location>
</feature>
<comment type="caution">
    <text evidence="2">The sequence shown here is derived from an EMBL/GenBank/DDBJ whole genome shotgun (WGS) entry which is preliminary data.</text>
</comment>
<evidence type="ECO:0000259" key="1">
    <source>
        <dbReference type="Pfam" id="PF00535"/>
    </source>
</evidence>
<sequence length="269" mass="30942">MKIWAHTIVKNEERFIWYAISSVVEFVDKILIWDTGSSDLTPEIIREAQKYFGNKIEYSQKGKASPEQIPRLRGEMLKGTSADWVINLDGDEVWWDDSILKLTRLINGKKAKVESVVVGTVNPVGDIFHFLPQDAGGYEISGRKGHLNLRAFSTRITGLHVSGIYPKEAYCDASDSPLQEKNPYFLDVSYLHLTHLKRSFSNLDVVGRIGKFKYELGESFPFDYFFPEAFFRHRPSMVASAWEAMTFEYFIKALLITPLKRFRRSLKAK</sequence>
<dbReference type="SUPFAM" id="SSF53448">
    <property type="entry name" value="Nucleotide-diphospho-sugar transferases"/>
    <property type="match status" value="1"/>
</dbReference>
<evidence type="ECO:0000313" key="3">
    <source>
        <dbReference type="Proteomes" id="UP000176198"/>
    </source>
</evidence>
<dbReference type="Pfam" id="PF00535">
    <property type="entry name" value="Glycos_transf_2"/>
    <property type="match status" value="1"/>
</dbReference>
<reference evidence="2 3" key="1">
    <citation type="journal article" date="2016" name="Nat. Commun.">
        <title>Thousands of microbial genomes shed light on interconnected biogeochemical processes in an aquifer system.</title>
        <authorList>
            <person name="Anantharaman K."/>
            <person name="Brown C.T."/>
            <person name="Hug L.A."/>
            <person name="Sharon I."/>
            <person name="Castelle C.J."/>
            <person name="Probst A.J."/>
            <person name="Thomas B.C."/>
            <person name="Singh A."/>
            <person name="Wilkins M.J."/>
            <person name="Karaoz U."/>
            <person name="Brodie E.L."/>
            <person name="Williams K.H."/>
            <person name="Hubbard S.S."/>
            <person name="Banfield J.F."/>
        </authorList>
    </citation>
    <scope>NUCLEOTIDE SEQUENCE [LARGE SCALE GENOMIC DNA]</scope>
</reference>
<dbReference type="Gene3D" id="3.90.550.10">
    <property type="entry name" value="Spore Coat Polysaccharide Biosynthesis Protein SpsA, Chain A"/>
    <property type="match status" value="1"/>
</dbReference>
<gene>
    <name evidence="2" type="ORF">A2115_03010</name>
</gene>
<dbReference type="Proteomes" id="UP000176198">
    <property type="component" value="Unassembled WGS sequence"/>
</dbReference>
<dbReference type="InterPro" id="IPR029044">
    <property type="entry name" value="Nucleotide-diphossugar_trans"/>
</dbReference>
<dbReference type="STRING" id="1802471.A2115_03010"/>
<organism evidence="2 3">
    <name type="scientific">Candidatus Woesebacteria bacterium GWA1_41_8</name>
    <dbReference type="NCBI Taxonomy" id="1802471"/>
    <lineage>
        <taxon>Bacteria</taxon>
        <taxon>Candidatus Woeseibacteriota</taxon>
    </lineage>
</organism>
<name>A0A1F7WIL4_9BACT</name>
<protein>
    <recommendedName>
        <fullName evidence="1">Glycosyltransferase 2-like domain-containing protein</fullName>
    </recommendedName>
</protein>
<dbReference type="InterPro" id="IPR001173">
    <property type="entry name" value="Glyco_trans_2-like"/>
</dbReference>
<dbReference type="EMBL" id="MGFJ01000022">
    <property type="protein sequence ID" value="OGM02407.1"/>
    <property type="molecule type" value="Genomic_DNA"/>
</dbReference>
<dbReference type="PANTHER" id="PTHR43630">
    <property type="entry name" value="POLY-BETA-1,6-N-ACETYL-D-GLUCOSAMINE SYNTHASE"/>
    <property type="match status" value="1"/>
</dbReference>
<accession>A0A1F7WIL4</accession>